<dbReference type="InterPro" id="IPR036909">
    <property type="entry name" value="Cyt_c-like_dom_sf"/>
</dbReference>
<evidence type="ECO:0000259" key="6">
    <source>
        <dbReference type="PROSITE" id="PS51007"/>
    </source>
</evidence>
<gene>
    <name evidence="7" type="ORF">ABID43_001134</name>
</gene>
<feature type="repeat" description="WD" evidence="4">
    <location>
        <begin position="109"/>
        <end position="139"/>
    </location>
</feature>
<dbReference type="RefSeq" id="WP_238280345.1">
    <property type="nucleotide sequence ID" value="NZ_BPQL01000084.1"/>
</dbReference>
<evidence type="ECO:0000256" key="2">
    <source>
        <dbReference type="ARBA" id="ARBA00022723"/>
    </source>
</evidence>
<dbReference type="InterPro" id="IPR009056">
    <property type="entry name" value="Cyt_c-like_dom"/>
</dbReference>
<dbReference type="Gene3D" id="1.10.760.10">
    <property type="entry name" value="Cytochrome c-like domain"/>
    <property type="match status" value="1"/>
</dbReference>
<dbReference type="PANTHER" id="PTHR19879:SF9">
    <property type="entry name" value="TRANSCRIPTION INITIATION FACTOR TFIID SUBUNIT 5"/>
    <property type="match status" value="1"/>
</dbReference>
<dbReference type="InterPro" id="IPR015943">
    <property type="entry name" value="WD40/YVTN_repeat-like_dom_sf"/>
</dbReference>
<dbReference type="SUPFAM" id="SSF46626">
    <property type="entry name" value="Cytochrome c"/>
    <property type="match status" value="1"/>
</dbReference>
<proteinExistence type="predicted"/>
<evidence type="ECO:0000313" key="7">
    <source>
        <dbReference type="EMBL" id="MET3691609.1"/>
    </source>
</evidence>
<feature type="repeat" description="WD" evidence="4">
    <location>
        <begin position="274"/>
        <end position="315"/>
    </location>
</feature>
<dbReference type="SMART" id="SM00320">
    <property type="entry name" value="WD40"/>
    <property type="match status" value="7"/>
</dbReference>
<evidence type="ECO:0000256" key="3">
    <source>
        <dbReference type="ARBA" id="ARBA00023004"/>
    </source>
</evidence>
<feature type="repeat" description="WD" evidence="4">
    <location>
        <begin position="68"/>
        <end position="98"/>
    </location>
</feature>
<feature type="domain" description="Cytochrome c" evidence="6">
    <location>
        <begin position="328"/>
        <end position="429"/>
    </location>
</feature>
<accession>A0ABV2L1C1</accession>
<dbReference type="EMBL" id="JBEPMM010000002">
    <property type="protein sequence ID" value="MET3691609.1"/>
    <property type="molecule type" value="Genomic_DNA"/>
</dbReference>
<keyword evidence="1 5" id="KW-0349">Heme</keyword>
<feature type="repeat" description="WD" evidence="4">
    <location>
        <begin position="150"/>
        <end position="180"/>
    </location>
</feature>
<dbReference type="PROSITE" id="PS51007">
    <property type="entry name" value="CYTC"/>
    <property type="match status" value="1"/>
</dbReference>
<dbReference type="InterPro" id="IPR036322">
    <property type="entry name" value="WD40_repeat_dom_sf"/>
</dbReference>
<reference evidence="7 8" key="1">
    <citation type="submission" date="2024-06" db="EMBL/GenBank/DDBJ databases">
        <title>Genomic Encyclopedia of Type Strains, Phase IV (KMG-IV): sequencing the most valuable type-strain genomes for metagenomic binning, comparative biology and taxonomic classification.</title>
        <authorList>
            <person name="Goeker M."/>
        </authorList>
    </citation>
    <scope>NUCLEOTIDE SEQUENCE [LARGE SCALE GENOMIC DNA]</scope>
    <source>
        <strain evidence="7 8">DSM 21331</strain>
    </source>
</reference>
<keyword evidence="3 5" id="KW-0408">Iron</keyword>
<dbReference type="InterPro" id="IPR001680">
    <property type="entry name" value="WD40_rpt"/>
</dbReference>
<dbReference type="Proteomes" id="UP001549145">
    <property type="component" value="Unassembled WGS sequence"/>
</dbReference>
<dbReference type="CDD" id="cd00200">
    <property type="entry name" value="WD40"/>
    <property type="match status" value="1"/>
</dbReference>
<dbReference type="PROSITE" id="PS50294">
    <property type="entry name" value="WD_REPEATS_REGION"/>
    <property type="match status" value="3"/>
</dbReference>
<evidence type="ECO:0000256" key="5">
    <source>
        <dbReference type="PROSITE-ProRule" id="PRU00433"/>
    </source>
</evidence>
<organism evidence="7 8">
    <name type="scientific">Methylobacterium goesingense</name>
    <dbReference type="NCBI Taxonomy" id="243690"/>
    <lineage>
        <taxon>Bacteria</taxon>
        <taxon>Pseudomonadati</taxon>
        <taxon>Pseudomonadota</taxon>
        <taxon>Alphaproteobacteria</taxon>
        <taxon>Hyphomicrobiales</taxon>
        <taxon>Methylobacteriaceae</taxon>
        <taxon>Methylobacterium</taxon>
    </lineage>
</organism>
<keyword evidence="2 5" id="KW-0479">Metal-binding</keyword>
<protein>
    <submittedName>
        <fullName evidence="7">Cytochrome c</fullName>
    </submittedName>
</protein>
<evidence type="ECO:0000256" key="1">
    <source>
        <dbReference type="ARBA" id="ARBA00022617"/>
    </source>
</evidence>
<dbReference type="SUPFAM" id="SSF50978">
    <property type="entry name" value="WD40 repeat-like"/>
    <property type="match status" value="1"/>
</dbReference>
<dbReference type="Pfam" id="PF00034">
    <property type="entry name" value="Cytochrom_C"/>
    <property type="match status" value="1"/>
</dbReference>
<evidence type="ECO:0000313" key="8">
    <source>
        <dbReference type="Proteomes" id="UP001549145"/>
    </source>
</evidence>
<sequence length="432" mass="44442">MSARRWGPIVGIAILLGLGASADAQMRGHGGPVRALAVAAGGTLAISGGFDQAAILWGIETGTALTVLRFHDGAVNAVAALPDGRFATASEDGRIALWRAGQPEPERVFSEHAGPVSALALAPDGLALASSSWDGTVRIRALSGGPARVLAGHHGNVNAVAFLPDGRAVSAGYDATVRVWPLADDAGAVPVLFTLPTVLNALAVTQDGEIAAAGGDAVVRLLRPDGRVRAEIDVGPNPVIALAPSPDGTRIAAASAGGAVTVIDRAAGTVLTRLVGPGLPVWSVAWRPEGGELLTGGGDRLIRRWDARTGAPIGPLAMPRPADALAAYHGDRGAEVFRACVACHALRPEDGPRAGPSLAGIIGRRIATAPDYRYSDALKGMDIVWDARTIARLFEVGPARYTPGTRMPEQTITSAEDREALVRFLERATAAP</sequence>
<feature type="repeat" description="WD" evidence="4">
    <location>
        <begin position="26"/>
        <end position="67"/>
    </location>
</feature>
<dbReference type="PANTHER" id="PTHR19879">
    <property type="entry name" value="TRANSCRIPTION INITIATION FACTOR TFIID"/>
    <property type="match status" value="1"/>
</dbReference>
<evidence type="ECO:0000256" key="4">
    <source>
        <dbReference type="PROSITE-ProRule" id="PRU00221"/>
    </source>
</evidence>
<keyword evidence="4" id="KW-0853">WD repeat</keyword>
<dbReference type="PROSITE" id="PS50082">
    <property type="entry name" value="WD_REPEATS_2"/>
    <property type="match status" value="5"/>
</dbReference>
<comment type="caution">
    <text evidence="7">The sequence shown here is derived from an EMBL/GenBank/DDBJ whole genome shotgun (WGS) entry which is preliminary data.</text>
</comment>
<dbReference type="Gene3D" id="2.130.10.10">
    <property type="entry name" value="YVTN repeat-like/Quinoprotein amine dehydrogenase"/>
    <property type="match status" value="2"/>
</dbReference>
<keyword evidence="8" id="KW-1185">Reference proteome</keyword>
<name>A0ABV2L1C1_9HYPH</name>
<dbReference type="Pfam" id="PF00400">
    <property type="entry name" value="WD40"/>
    <property type="match status" value="5"/>
</dbReference>